<sequence>MDRPFSWPISSLRDIEYSGHHTRHWGHTFVTRRQGCYHFQCSLWTPMCSQQTRHSTHLVSDLGHWLVALGPLPASCPLRVRGLTTAASFLPPGVGHPEW</sequence>
<dbReference type="Proteomes" id="UP000054538">
    <property type="component" value="Unassembled WGS sequence"/>
</dbReference>
<dbReference type="HOGENOM" id="CLU_2321094_0_0_1"/>
<protein>
    <submittedName>
        <fullName evidence="1">Uncharacterized protein</fullName>
    </submittedName>
</protein>
<name>A0A0D0E543_9AGAM</name>
<organism evidence="1 2">
    <name type="scientific">Paxillus rubicundulus Ve08.2h10</name>
    <dbReference type="NCBI Taxonomy" id="930991"/>
    <lineage>
        <taxon>Eukaryota</taxon>
        <taxon>Fungi</taxon>
        <taxon>Dikarya</taxon>
        <taxon>Basidiomycota</taxon>
        <taxon>Agaricomycotina</taxon>
        <taxon>Agaricomycetes</taxon>
        <taxon>Agaricomycetidae</taxon>
        <taxon>Boletales</taxon>
        <taxon>Paxilineae</taxon>
        <taxon>Paxillaceae</taxon>
        <taxon>Paxillus</taxon>
    </lineage>
</organism>
<proteinExistence type="predicted"/>
<reference evidence="1 2" key="1">
    <citation type="submission" date="2014-04" db="EMBL/GenBank/DDBJ databases">
        <authorList>
            <consortium name="DOE Joint Genome Institute"/>
            <person name="Kuo A."/>
            <person name="Kohler A."/>
            <person name="Jargeat P."/>
            <person name="Nagy L.G."/>
            <person name="Floudas D."/>
            <person name="Copeland A."/>
            <person name="Barry K.W."/>
            <person name="Cichocki N."/>
            <person name="Veneault-Fourrey C."/>
            <person name="LaButti K."/>
            <person name="Lindquist E.A."/>
            <person name="Lipzen A."/>
            <person name="Lundell T."/>
            <person name="Morin E."/>
            <person name="Murat C."/>
            <person name="Sun H."/>
            <person name="Tunlid A."/>
            <person name="Henrissat B."/>
            <person name="Grigoriev I.V."/>
            <person name="Hibbett D.S."/>
            <person name="Martin F."/>
            <person name="Nordberg H.P."/>
            <person name="Cantor M.N."/>
            <person name="Hua S.X."/>
        </authorList>
    </citation>
    <scope>NUCLEOTIDE SEQUENCE [LARGE SCALE GENOMIC DNA]</scope>
    <source>
        <strain evidence="1 2">Ve08.2h10</strain>
    </source>
</reference>
<reference evidence="2" key="2">
    <citation type="submission" date="2015-01" db="EMBL/GenBank/DDBJ databases">
        <title>Evolutionary Origins and Diversification of the Mycorrhizal Mutualists.</title>
        <authorList>
            <consortium name="DOE Joint Genome Institute"/>
            <consortium name="Mycorrhizal Genomics Consortium"/>
            <person name="Kohler A."/>
            <person name="Kuo A."/>
            <person name="Nagy L.G."/>
            <person name="Floudas D."/>
            <person name="Copeland A."/>
            <person name="Barry K.W."/>
            <person name="Cichocki N."/>
            <person name="Veneault-Fourrey C."/>
            <person name="LaButti K."/>
            <person name="Lindquist E.A."/>
            <person name="Lipzen A."/>
            <person name="Lundell T."/>
            <person name="Morin E."/>
            <person name="Murat C."/>
            <person name="Riley R."/>
            <person name="Ohm R."/>
            <person name="Sun H."/>
            <person name="Tunlid A."/>
            <person name="Henrissat B."/>
            <person name="Grigoriev I.V."/>
            <person name="Hibbett D.S."/>
            <person name="Martin F."/>
        </authorList>
    </citation>
    <scope>NUCLEOTIDE SEQUENCE [LARGE SCALE GENOMIC DNA]</scope>
    <source>
        <strain evidence="2">Ve08.2h10</strain>
    </source>
</reference>
<gene>
    <name evidence="1" type="ORF">PAXRUDRAFT_825984</name>
</gene>
<dbReference type="EMBL" id="KN824988">
    <property type="protein sequence ID" value="KIK96414.1"/>
    <property type="molecule type" value="Genomic_DNA"/>
</dbReference>
<accession>A0A0D0E543</accession>
<evidence type="ECO:0000313" key="2">
    <source>
        <dbReference type="Proteomes" id="UP000054538"/>
    </source>
</evidence>
<dbReference type="InParanoid" id="A0A0D0E543"/>
<evidence type="ECO:0000313" key="1">
    <source>
        <dbReference type="EMBL" id="KIK96414.1"/>
    </source>
</evidence>
<dbReference type="AlphaFoldDB" id="A0A0D0E543"/>
<keyword evidence="2" id="KW-1185">Reference proteome</keyword>